<feature type="domain" description="Antitoxin Xre/MbcA/ParS-like toxin-binding" evidence="1">
    <location>
        <begin position="101"/>
        <end position="150"/>
    </location>
</feature>
<protein>
    <submittedName>
        <fullName evidence="3">Antitoxin</fullName>
    </submittedName>
    <submittedName>
        <fullName evidence="4">DUF2384 domain-containing protein</fullName>
    </submittedName>
</protein>
<dbReference type="InterPro" id="IPR024467">
    <property type="entry name" value="Xre/MbcA/ParS-like_toxin-bd"/>
</dbReference>
<organism evidence="3 5">
    <name type="scientific">Halopseudomonas pelagia</name>
    <dbReference type="NCBI Taxonomy" id="553151"/>
    <lineage>
        <taxon>Bacteria</taxon>
        <taxon>Pseudomonadati</taxon>
        <taxon>Pseudomonadota</taxon>
        <taxon>Gammaproteobacteria</taxon>
        <taxon>Pseudomonadales</taxon>
        <taxon>Pseudomonadaceae</taxon>
        <taxon>Halopseudomonas</taxon>
    </lineage>
</organism>
<evidence type="ECO:0000313" key="3">
    <source>
        <dbReference type="EMBL" id="PCC99268.1"/>
    </source>
</evidence>
<dbReference type="EMBL" id="CP033116">
    <property type="protein sequence ID" value="QFY55028.1"/>
    <property type="molecule type" value="Genomic_DNA"/>
</dbReference>
<dbReference type="Pfam" id="PF09722">
    <property type="entry name" value="Xre_MbcA_ParS_C"/>
    <property type="match status" value="1"/>
</dbReference>
<reference evidence="3 5" key="1">
    <citation type="submission" date="2017-09" db="EMBL/GenBank/DDBJ databases">
        <title>Bacterial and phytoplankton interrelationship in Kongsfjorden, an Arctic fjord.</title>
        <authorList>
            <person name="Sinha R."/>
            <person name="Krishnan K."/>
        </authorList>
    </citation>
    <scope>NUCLEOTIDE SEQUENCE [LARGE SCALE GENOMIC DNA]</scope>
    <source>
        <strain evidence="3 5">58</strain>
    </source>
</reference>
<dbReference type="NCBIfam" id="TIGR02293">
    <property type="entry name" value="TAS_TIGR02293"/>
    <property type="match status" value="1"/>
</dbReference>
<gene>
    <name evidence="3" type="ORF">CO192_11380</name>
    <name evidence="4" type="ORF">EAO82_00765</name>
</gene>
<dbReference type="InterPro" id="IPR046847">
    <property type="entry name" value="Xre-like_HTH"/>
</dbReference>
<dbReference type="RefSeq" id="WP_096346725.1">
    <property type="nucleotide sequence ID" value="NZ_CP033116.1"/>
</dbReference>
<accession>A0AA91U2F7</accession>
<name>A0AA91U2F7_9GAMM</name>
<dbReference type="AlphaFoldDB" id="A0AA91U2F7"/>
<evidence type="ECO:0000313" key="4">
    <source>
        <dbReference type="EMBL" id="QFY55028.1"/>
    </source>
</evidence>
<dbReference type="EMBL" id="NWMT01000112">
    <property type="protein sequence ID" value="PCC99268.1"/>
    <property type="molecule type" value="Genomic_DNA"/>
</dbReference>
<proteinExistence type="predicted"/>
<evidence type="ECO:0000313" key="6">
    <source>
        <dbReference type="Proteomes" id="UP000344571"/>
    </source>
</evidence>
<keyword evidence="6" id="KW-1185">Reference proteome</keyword>
<evidence type="ECO:0000313" key="5">
    <source>
        <dbReference type="Proteomes" id="UP000243750"/>
    </source>
</evidence>
<evidence type="ECO:0000259" key="1">
    <source>
        <dbReference type="Pfam" id="PF09722"/>
    </source>
</evidence>
<reference evidence="4 6" key="2">
    <citation type="submission" date="2018-10" db="EMBL/GenBank/DDBJ databases">
        <title>Complete genome sequence of Pseudomonas pelagia strain Kongs-67.</title>
        <authorList>
            <person name="Sinha R.K."/>
            <person name="Krishnan K."/>
        </authorList>
    </citation>
    <scope>NUCLEOTIDE SEQUENCE [LARGE SCALE GENOMIC DNA]</scope>
    <source>
        <strain evidence="4 6">Kongs-67</strain>
    </source>
</reference>
<sequence length="153" mass="16864">MIDISESLNRVPANQLKVGFWQAAESLAKLREAEHIAIIRTGLPSATIRMAAAALNVNRQVLCRALSVSISTVNRILKNGKRLDAVASERVVRLLQIALLARDLFESEERAAHWLLTPNDALGGANPFTFCDTELGARQVRRTLRSIEWGHAA</sequence>
<dbReference type="GO" id="GO:0003677">
    <property type="term" value="F:DNA binding"/>
    <property type="evidence" value="ECO:0007669"/>
    <property type="project" value="InterPro"/>
</dbReference>
<dbReference type="Pfam" id="PF20432">
    <property type="entry name" value="Xre-like-HTH"/>
    <property type="match status" value="1"/>
</dbReference>
<evidence type="ECO:0000259" key="2">
    <source>
        <dbReference type="Pfam" id="PF20432"/>
    </source>
</evidence>
<dbReference type="Proteomes" id="UP000243750">
    <property type="component" value="Unassembled WGS sequence"/>
</dbReference>
<feature type="domain" description="Antitoxin Xre-like helix-turn-helix" evidence="2">
    <location>
        <begin position="35"/>
        <end position="95"/>
    </location>
</feature>
<dbReference type="InterPro" id="IPR011979">
    <property type="entry name" value="Antitox_Xre"/>
</dbReference>
<dbReference type="Proteomes" id="UP000344571">
    <property type="component" value="Chromosome"/>
</dbReference>